<dbReference type="OrthoDB" id="9770485at2"/>
<evidence type="ECO:0000256" key="1">
    <source>
        <dbReference type="ARBA" id="ARBA00022679"/>
    </source>
</evidence>
<accession>A0A387G131</accession>
<proteinExistence type="predicted"/>
<feature type="domain" description="Methyltransferase type 11" evidence="2">
    <location>
        <begin position="41"/>
        <end position="139"/>
    </location>
</feature>
<organism evidence="3 4">
    <name type="scientific">Rhizobium jaguaris</name>
    <dbReference type="NCBI Taxonomy" id="1312183"/>
    <lineage>
        <taxon>Bacteria</taxon>
        <taxon>Pseudomonadati</taxon>
        <taxon>Pseudomonadota</taxon>
        <taxon>Alphaproteobacteria</taxon>
        <taxon>Hyphomicrobiales</taxon>
        <taxon>Rhizobiaceae</taxon>
        <taxon>Rhizobium/Agrobacterium group</taxon>
        <taxon>Rhizobium</taxon>
    </lineage>
</organism>
<keyword evidence="4" id="KW-1185">Reference proteome</keyword>
<dbReference type="InterPro" id="IPR029063">
    <property type="entry name" value="SAM-dependent_MTases_sf"/>
</dbReference>
<reference evidence="3 4" key="1">
    <citation type="submission" date="2018-10" db="EMBL/GenBank/DDBJ databases">
        <title>Rhizobium etli, R. leguminosarum and a new Rhizobium genospecies from Phaseolus dumosus.</title>
        <authorList>
            <person name="Ramirez-Puebla S.T."/>
            <person name="Rogel-Hernandez M.A."/>
            <person name="Guerrero G."/>
            <person name="Ormeno-Orrillo E."/>
            <person name="Martinez-Romero J.C."/>
            <person name="Negrete-Yankelevich S."/>
            <person name="Martinez-Romero E."/>
        </authorList>
    </citation>
    <scope>NUCLEOTIDE SEQUENCE [LARGE SCALE GENOMIC DNA]</scope>
    <source>
        <strain evidence="3 4">CCGE525</strain>
    </source>
</reference>
<dbReference type="PANTHER" id="PTHR44068">
    <property type="entry name" value="ZGC:194242"/>
    <property type="match status" value="1"/>
</dbReference>
<evidence type="ECO:0000313" key="3">
    <source>
        <dbReference type="EMBL" id="AYG61256.1"/>
    </source>
</evidence>
<protein>
    <submittedName>
        <fullName evidence="3">Class I SAM-dependent methyltransferase</fullName>
    </submittedName>
</protein>
<dbReference type="KEGG" id="rjg:CCGE525_02265"/>
<dbReference type="GO" id="GO:0003838">
    <property type="term" value="F:sterol 24-C-methyltransferase activity"/>
    <property type="evidence" value="ECO:0007669"/>
    <property type="project" value="TreeGrafter"/>
</dbReference>
<dbReference type="Proteomes" id="UP000282195">
    <property type="component" value="Chromosome"/>
</dbReference>
<dbReference type="PANTHER" id="PTHR44068:SF1">
    <property type="entry name" value="HYPOTHETICAL LOC100005854"/>
    <property type="match status" value="1"/>
</dbReference>
<dbReference type="SUPFAM" id="SSF53335">
    <property type="entry name" value="S-adenosyl-L-methionine-dependent methyltransferases"/>
    <property type="match status" value="1"/>
</dbReference>
<dbReference type="InterPro" id="IPR050447">
    <property type="entry name" value="Erg6_SMT_methyltransf"/>
</dbReference>
<evidence type="ECO:0000259" key="2">
    <source>
        <dbReference type="Pfam" id="PF08241"/>
    </source>
</evidence>
<dbReference type="CDD" id="cd02440">
    <property type="entry name" value="AdoMet_MTases"/>
    <property type="match status" value="1"/>
</dbReference>
<dbReference type="InterPro" id="IPR013216">
    <property type="entry name" value="Methyltransf_11"/>
</dbReference>
<dbReference type="Pfam" id="PF08241">
    <property type="entry name" value="Methyltransf_11"/>
    <property type="match status" value="1"/>
</dbReference>
<name>A0A387G131_9HYPH</name>
<gene>
    <name evidence="3" type="ORF">CCGE525_02265</name>
</gene>
<evidence type="ECO:0000313" key="4">
    <source>
        <dbReference type="Proteomes" id="UP000282195"/>
    </source>
</evidence>
<dbReference type="GO" id="GO:0016126">
    <property type="term" value="P:sterol biosynthetic process"/>
    <property type="evidence" value="ECO:0007669"/>
    <property type="project" value="TreeGrafter"/>
</dbReference>
<dbReference type="AlphaFoldDB" id="A0A387G131"/>
<dbReference type="EMBL" id="CP032694">
    <property type="protein sequence ID" value="AYG61256.1"/>
    <property type="molecule type" value="Genomic_DNA"/>
</dbReference>
<sequence length="181" mass="19234">MFGHPSGLLGLFGGRLMARTNRGCAAWVAECLALAPQKRVLEIGFGPGEGIAAVLAAAPTAEIAGVDPSPVMLAMARRRNHAAVAAGRVSLVEGSAERLPFDDTSFEAAFAINSFQLWQDAPAGLREIRRVLRTGGRIALGFTPHSLQQREGLVESLTAAGFEDARLIDRDQNFGMLAIRP</sequence>
<keyword evidence="3" id="KW-0489">Methyltransferase</keyword>
<keyword evidence="1 3" id="KW-0808">Transferase</keyword>
<dbReference type="Gene3D" id="3.40.50.150">
    <property type="entry name" value="Vaccinia Virus protein VP39"/>
    <property type="match status" value="1"/>
</dbReference>
<dbReference type="GO" id="GO:0032259">
    <property type="term" value="P:methylation"/>
    <property type="evidence" value="ECO:0007669"/>
    <property type="project" value="UniProtKB-KW"/>
</dbReference>